<gene>
    <name evidence="9" type="ORF">P8192_04380</name>
</gene>
<feature type="transmembrane region" description="Helical" evidence="7">
    <location>
        <begin position="170"/>
        <end position="191"/>
    </location>
</feature>
<organism evidence="9 10">
    <name type="scientific">Citricoccus muralis</name>
    <dbReference type="NCBI Taxonomy" id="169134"/>
    <lineage>
        <taxon>Bacteria</taxon>
        <taxon>Bacillati</taxon>
        <taxon>Actinomycetota</taxon>
        <taxon>Actinomycetes</taxon>
        <taxon>Micrococcales</taxon>
        <taxon>Micrococcaceae</taxon>
        <taxon>Citricoccus</taxon>
    </lineage>
</organism>
<accession>A0ABY8H948</accession>
<evidence type="ECO:0000256" key="4">
    <source>
        <dbReference type="ARBA" id="ARBA00022692"/>
    </source>
</evidence>
<proteinExistence type="inferred from homology"/>
<evidence type="ECO:0000256" key="2">
    <source>
        <dbReference type="ARBA" id="ARBA00010792"/>
    </source>
</evidence>
<keyword evidence="10" id="KW-1185">Reference proteome</keyword>
<dbReference type="EMBL" id="CP121252">
    <property type="protein sequence ID" value="WFP17354.1"/>
    <property type="molecule type" value="Genomic_DNA"/>
</dbReference>
<evidence type="ECO:0000313" key="9">
    <source>
        <dbReference type="EMBL" id="WFP17354.1"/>
    </source>
</evidence>
<feature type="domain" description="VTT" evidence="8">
    <location>
        <begin position="35"/>
        <end position="160"/>
    </location>
</feature>
<name>A0ABY8H948_9MICC</name>
<dbReference type="Proteomes" id="UP001219037">
    <property type="component" value="Chromosome"/>
</dbReference>
<dbReference type="Pfam" id="PF09335">
    <property type="entry name" value="VTT_dom"/>
    <property type="match status" value="1"/>
</dbReference>
<evidence type="ECO:0000256" key="3">
    <source>
        <dbReference type="ARBA" id="ARBA00022475"/>
    </source>
</evidence>
<comment type="similarity">
    <text evidence="2 7">Belongs to the DedA family.</text>
</comment>
<keyword evidence="6 7" id="KW-0472">Membrane</keyword>
<evidence type="ECO:0000256" key="5">
    <source>
        <dbReference type="ARBA" id="ARBA00022989"/>
    </source>
</evidence>
<evidence type="ECO:0000313" key="10">
    <source>
        <dbReference type="Proteomes" id="UP001219037"/>
    </source>
</evidence>
<evidence type="ECO:0000256" key="6">
    <source>
        <dbReference type="ARBA" id="ARBA00023136"/>
    </source>
</evidence>
<reference evidence="9 10" key="1">
    <citation type="submission" date="2023-04" db="EMBL/GenBank/DDBJ databases">
        <title>Funneling lignin-derived compounds into biodiesel using alkali-halophilic Citricoccus sp. P2.</title>
        <authorList>
            <person name="Luo C.-B."/>
        </authorList>
    </citation>
    <scope>NUCLEOTIDE SEQUENCE [LARGE SCALE GENOMIC DNA]</scope>
    <source>
        <strain evidence="9 10">P2</strain>
    </source>
</reference>
<evidence type="ECO:0000256" key="1">
    <source>
        <dbReference type="ARBA" id="ARBA00004651"/>
    </source>
</evidence>
<protein>
    <submittedName>
        <fullName evidence="9">DedA family protein</fullName>
    </submittedName>
</protein>
<comment type="subcellular location">
    <subcellularLocation>
        <location evidence="1 7">Cell membrane</location>
        <topology evidence="1 7">Multi-pass membrane protein</topology>
    </subcellularLocation>
</comment>
<keyword evidence="4 7" id="KW-0812">Transmembrane</keyword>
<feature type="transmembrane region" description="Helical" evidence="7">
    <location>
        <begin position="54"/>
        <end position="77"/>
    </location>
</feature>
<dbReference type="PANTHER" id="PTHR30353">
    <property type="entry name" value="INNER MEMBRANE PROTEIN DEDA-RELATED"/>
    <property type="match status" value="1"/>
</dbReference>
<keyword evidence="3 7" id="KW-1003">Cell membrane</keyword>
<dbReference type="InterPro" id="IPR032816">
    <property type="entry name" value="VTT_dom"/>
</dbReference>
<dbReference type="RefSeq" id="WP_278158774.1">
    <property type="nucleotide sequence ID" value="NZ_CP121252.1"/>
</dbReference>
<dbReference type="PANTHER" id="PTHR30353:SF15">
    <property type="entry name" value="INNER MEMBRANE PROTEIN YABI"/>
    <property type="match status" value="1"/>
</dbReference>
<feature type="transmembrane region" description="Helical" evidence="7">
    <location>
        <begin position="9"/>
        <end position="34"/>
    </location>
</feature>
<dbReference type="InterPro" id="IPR032818">
    <property type="entry name" value="DedA-like"/>
</dbReference>
<evidence type="ECO:0000256" key="7">
    <source>
        <dbReference type="RuleBase" id="RU367016"/>
    </source>
</evidence>
<keyword evidence="5 7" id="KW-1133">Transmembrane helix</keyword>
<sequence length="216" mass="23524">MFQFIEDAVLAAATAWWMPWAVFLLCFIDGFFPVVPSESVIVALASLSAGHIDVNLGVLFLLGWVGAVGGDQVAYWIGRSVGVSRFRWMRTRSVRRAVGAARKSLATRGALVITTARHIPGGRVAVNFTAGASRYPWWRFTALDVVSAAIWAAYSILIGRFTAGWFENTLLQIALALVIAVIIGFGLDFVIKRVLARAVAREESAPVDSKSDSEQH</sequence>
<feature type="transmembrane region" description="Helical" evidence="7">
    <location>
        <begin position="137"/>
        <end position="158"/>
    </location>
</feature>
<evidence type="ECO:0000259" key="8">
    <source>
        <dbReference type="Pfam" id="PF09335"/>
    </source>
</evidence>